<evidence type="ECO:0000256" key="1">
    <source>
        <dbReference type="SAM" id="MobiDB-lite"/>
    </source>
</evidence>
<dbReference type="InterPro" id="IPR001387">
    <property type="entry name" value="Cro/C1-type_HTH"/>
</dbReference>
<feature type="region of interest" description="Disordered" evidence="1">
    <location>
        <begin position="210"/>
        <end position="308"/>
    </location>
</feature>
<comment type="caution">
    <text evidence="4">The sequence shown here is derived from an EMBL/GenBank/DDBJ whole genome shotgun (WGS) entry which is preliminary data.</text>
</comment>
<dbReference type="RefSeq" id="WP_345250557.1">
    <property type="nucleotide sequence ID" value="NZ_BAABFO010000013.1"/>
</dbReference>
<evidence type="ECO:0000313" key="4">
    <source>
        <dbReference type="EMBL" id="GAA4335523.1"/>
    </source>
</evidence>
<feature type="domain" description="Cytoskeleton protein RodZ-like C-terminal" evidence="3">
    <location>
        <begin position="309"/>
        <end position="378"/>
    </location>
</feature>
<dbReference type="InterPro" id="IPR010982">
    <property type="entry name" value="Lambda_DNA-bd_dom_sf"/>
</dbReference>
<dbReference type="EMBL" id="BAABFO010000013">
    <property type="protein sequence ID" value="GAA4335523.1"/>
    <property type="molecule type" value="Genomic_DNA"/>
</dbReference>
<dbReference type="Proteomes" id="UP001501671">
    <property type="component" value="Unassembled WGS sequence"/>
</dbReference>
<name>A0ABP8H7P7_9BURK</name>
<dbReference type="PANTHER" id="PTHR34475">
    <property type="match status" value="1"/>
</dbReference>
<evidence type="ECO:0000313" key="5">
    <source>
        <dbReference type="Proteomes" id="UP001501671"/>
    </source>
</evidence>
<evidence type="ECO:0000259" key="3">
    <source>
        <dbReference type="Pfam" id="PF13464"/>
    </source>
</evidence>
<organism evidence="4 5">
    <name type="scientific">Pigmentiphaga soli</name>
    <dbReference type="NCBI Taxonomy" id="1007095"/>
    <lineage>
        <taxon>Bacteria</taxon>
        <taxon>Pseudomonadati</taxon>
        <taxon>Pseudomonadota</taxon>
        <taxon>Betaproteobacteria</taxon>
        <taxon>Burkholderiales</taxon>
        <taxon>Alcaligenaceae</taxon>
        <taxon>Pigmentiphaga</taxon>
    </lineage>
</organism>
<dbReference type="CDD" id="cd00093">
    <property type="entry name" value="HTH_XRE"/>
    <property type="match status" value="1"/>
</dbReference>
<dbReference type="Pfam" id="PF13413">
    <property type="entry name" value="HTH_25"/>
    <property type="match status" value="1"/>
</dbReference>
<sequence length="380" mass="37542">MTDLDTVESAAARNDGAAGASVGSRLRTLREQRGWSQEDVSAHIKFAVRQVRALEDERWEDLPQGMSLRGFVRNYARLLDIDPEPLLASISNRLQSPDPVSLAQASSLSSPIARSSGRGWPPAGRRRPASWLIAGFMVILAVALLSFALVKQGKLPFGSGSALDSPVAAGTAAAPAVVPASDGTAAPAAGAARSGAASAGAAAMAGAGALSGATPAGSAPGATAGAMPPGASAGAMSPAASAMPASPVPGPAVPGAASQAAPGSAAQATPPGATAQATPAGSATQALPGTAAASGAAAPAGQGQPGLALQTTEPSWIEVRRADGTVALSQTLEADARYDIDASAAPLRVVIGNAKGVRLSWRGKPVELSSRDNVVRLTLQ</sequence>
<dbReference type="PANTHER" id="PTHR34475:SF1">
    <property type="entry name" value="CYTOSKELETON PROTEIN RODZ"/>
    <property type="match status" value="1"/>
</dbReference>
<keyword evidence="2" id="KW-0472">Membrane</keyword>
<proteinExistence type="predicted"/>
<dbReference type="InterPro" id="IPR025194">
    <property type="entry name" value="RodZ-like_C"/>
</dbReference>
<feature type="compositionally biased region" description="Low complexity" evidence="1">
    <location>
        <begin position="10"/>
        <end position="20"/>
    </location>
</feature>
<dbReference type="SUPFAM" id="SSF47413">
    <property type="entry name" value="lambda repressor-like DNA-binding domains"/>
    <property type="match status" value="1"/>
</dbReference>
<feature type="transmembrane region" description="Helical" evidence="2">
    <location>
        <begin position="131"/>
        <end position="150"/>
    </location>
</feature>
<reference evidence="5" key="1">
    <citation type="journal article" date="2019" name="Int. J. Syst. Evol. Microbiol.">
        <title>The Global Catalogue of Microorganisms (GCM) 10K type strain sequencing project: providing services to taxonomists for standard genome sequencing and annotation.</title>
        <authorList>
            <consortium name="The Broad Institute Genomics Platform"/>
            <consortium name="The Broad Institute Genome Sequencing Center for Infectious Disease"/>
            <person name="Wu L."/>
            <person name="Ma J."/>
        </authorList>
    </citation>
    <scope>NUCLEOTIDE SEQUENCE [LARGE SCALE GENOMIC DNA]</scope>
    <source>
        <strain evidence="5">JCM 17666</strain>
    </source>
</reference>
<dbReference type="Gene3D" id="1.10.260.40">
    <property type="entry name" value="lambda repressor-like DNA-binding domains"/>
    <property type="match status" value="1"/>
</dbReference>
<evidence type="ECO:0000256" key="2">
    <source>
        <dbReference type="SAM" id="Phobius"/>
    </source>
</evidence>
<keyword evidence="5" id="KW-1185">Reference proteome</keyword>
<feature type="compositionally biased region" description="Low complexity" evidence="1">
    <location>
        <begin position="253"/>
        <end position="308"/>
    </location>
</feature>
<accession>A0ABP8H7P7</accession>
<protein>
    <recommendedName>
        <fullName evidence="3">Cytoskeleton protein RodZ-like C-terminal domain-containing protein</fullName>
    </recommendedName>
</protein>
<dbReference type="InterPro" id="IPR050400">
    <property type="entry name" value="Bact_Cytoskel_RodZ"/>
</dbReference>
<feature type="region of interest" description="Disordered" evidence="1">
    <location>
        <begin position="1"/>
        <end position="23"/>
    </location>
</feature>
<feature type="compositionally biased region" description="Low complexity" evidence="1">
    <location>
        <begin position="210"/>
        <end position="245"/>
    </location>
</feature>
<keyword evidence="2" id="KW-1133">Transmembrane helix</keyword>
<dbReference type="Pfam" id="PF13464">
    <property type="entry name" value="RodZ_C"/>
    <property type="match status" value="1"/>
</dbReference>
<keyword evidence="2" id="KW-0812">Transmembrane</keyword>
<gene>
    <name evidence="4" type="ORF">GCM10023144_28950</name>
</gene>